<dbReference type="Proteomes" id="UP001371456">
    <property type="component" value="Unassembled WGS sequence"/>
</dbReference>
<sequence>MEDETETEKSPITTRVILLSQKQSYGIRVEIVVHGMDYNLIRKHWTQYFITSLPDVNISSPIPMNLSSSLR</sequence>
<evidence type="ECO:0000313" key="1">
    <source>
        <dbReference type="EMBL" id="KAK6802706.1"/>
    </source>
</evidence>
<name>A0AAN8UB29_SOLBU</name>
<keyword evidence="2" id="KW-1185">Reference proteome</keyword>
<dbReference type="EMBL" id="JBANQN010000001">
    <property type="protein sequence ID" value="KAK6802706.1"/>
    <property type="molecule type" value="Genomic_DNA"/>
</dbReference>
<proteinExistence type="predicted"/>
<reference evidence="1 2" key="1">
    <citation type="submission" date="2024-02" db="EMBL/GenBank/DDBJ databases">
        <title>de novo genome assembly of Solanum bulbocastanum strain 11H21.</title>
        <authorList>
            <person name="Hosaka A.J."/>
        </authorList>
    </citation>
    <scope>NUCLEOTIDE SEQUENCE [LARGE SCALE GENOMIC DNA]</scope>
    <source>
        <tissue evidence="1">Young leaves</tissue>
    </source>
</reference>
<organism evidence="1 2">
    <name type="scientific">Solanum bulbocastanum</name>
    <name type="common">Wild potato</name>
    <dbReference type="NCBI Taxonomy" id="147425"/>
    <lineage>
        <taxon>Eukaryota</taxon>
        <taxon>Viridiplantae</taxon>
        <taxon>Streptophyta</taxon>
        <taxon>Embryophyta</taxon>
        <taxon>Tracheophyta</taxon>
        <taxon>Spermatophyta</taxon>
        <taxon>Magnoliopsida</taxon>
        <taxon>eudicotyledons</taxon>
        <taxon>Gunneridae</taxon>
        <taxon>Pentapetalae</taxon>
        <taxon>asterids</taxon>
        <taxon>lamiids</taxon>
        <taxon>Solanales</taxon>
        <taxon>Solanaceae</taxon>
        <taxon>Solanoideae</taxon>
        <taxon>Solaneae</taxon>
        <taxon>Solanum</taxon>
    </lineage>
</organism>
<protein>
    <submittedName>
        <fullName evidence="1">Uncharacterized protein</fullName>
    </submittedName>
</protein>
<gene>
    <name evidence="1" type="ORF">RDI58_000489</name>
</gene>
<evidence type="ECO:0000313" key="2">
    <source>
        <dbReference type="Proteomes" id="UP001371456"/>
    </source>
</evidence>
<comment type="caution">
    <text evidence="1">The sequence shown here is derived from an EMBL/GenBank/DDBJ whole genome shotgun (WGS) entry which is preliminary data.</text>
</comment>
<accession>A0AAN8UB29</accession>
<dbReference type="AlphaFoldDB" id="A0AAN8UB29"/>